<feature type="compositionally biased region" description="Basic and acidic residues" evidence="5">
    <location>
        <begin position="698"/>
        <end position="714"/>
    </location>
</feature>
<name>A0A0A9X6S3_LYGHE</name>
<feature type="compositionally biased region" description="Basic and acidic residues" evidence="5">
    <location>
        <begin position="45"/>
        <end position="54"/>
    </location>
</feature>
<dbReference type="SUPFAM" id="SSF52540">
    <property type="entry name" value="P-loop containing nucleoside triphosphate hydrolases"/>
    <property type="match status" value="1"/>
</dbReference>
<feature type="compositionally biased region" description="Low complexity" evidence="5">
    <location>
        <begin position="881"/>
        <end position="891"/>
    </location>
</feature>
<dbReference type="PANTHER" id="PTHR12381:SF56">
    <property type="entry name" value="B30.2_SPRY DOMAIN-CONTAINING PROTEIN-RELATED"/>
    <property type="match status" value="1"/>
</dbReference>
<dbReference type="Pfam" id="PF02037">
    <property type="entry name" value="SAP"/>
    <property type="match status" value="1"/>
</dbReference>
<dbReference type="Gene3D" id="1.10.720.30">
    <property type="entry name" value="SAP domain"/>
    <property type="match status" value="1"/>
</dbReference>
<evidence type="ECO:0000259" key="6">
    <source>
        <dbReference type="PROSITE" id="PS50188"/>
    </source>
</evidence>
<feature type="compositionally biased region" description="Polar residues" evidence="5">
    <location>
        <begin position="862"/>
        <end position="880"/>
    </location>
</feature>
<organism evidence="8">
    <name type="scientific">Lygus hesperus</name>
    <name type="common">Western plant bug</name>
    <dbReference type="NCBI Taxonomy" id="30085"/>
    <lineage>
        <taxon>Eukaryota</taxon>
        <taxon>Metazoa</taxon>
        <taxon>Ecdysozoa</taxon>
        <taxon>Arthropoda</taxon>
        <taxon>Hexapoda</taxon>
        <taxon>Insecta</taxon>
        <taxon>Pterygota</taxon>
        <taxon>Neoptera</taxon>
        <taxon>Paraneoptera</taxon>
        <taxon>Hemiptera</taxon>
        <taxon>Heteroptera</taxon>
        <taxon>Panheteroptera</taxon>
        <taxon>Cimicomorpha</taxon>
        <taxon>Miridae</taxon>
        <taxon>Mirini</taxon>
        <taxon>Lygus</taxon>
    </lineage>
</organism>
<feature type="compositionally biased region" description="Basic and acidic residues" evidence="5">
    <location>
        <begin position="112"/>
        <end position="124"/>
    </location>
</feature>
<protein>
    <submittedName>
        <fullName evidence="8">Heterogeneous nuclear ribonucleoprotein U-like protein 1</fullName>
    </submittedName>
</protein>
<dbReference type="EMBL" id="GBHO01027177">
    <property type="protein sequence ID" value="JAG16427.1"/>
    <property type="molecule type" value="Transcribed_RNA"/>
</dbReference>
<feature type="compositionally biased region" description="Basic and acidic residues" evidence="5">
    <location>
        <begin position="68"/>
        <end position="77"/>
    </location>
</feature>
<dbReference type="Pfam" id="PF13671">
    <property type="entry name" value="AAA_33"/>
    <property type="match status" value="1"/>
</dbReference>
<dbReference type="FunFam" id="3.40.50.300:FF:000355">
    <property type="entry name" value="Heterogeneous nuclear ribonucleoprotein U-like 1, isoform CRA_a"/>
    <property type="match status" value="1"/>
</dbReference>
<dbReference type="GO" id="GO:1990904">
    <property type="term" value="C:ribonucleoprotein complex"/>
    <property type="evidence" value="ECO:0007669"/>
    <property type="project" value="UniProtKB-KW"/>
</dbReference>
<evidence type="ECO:0000256" key="1">
    <source>
        <dbReference type="ARBA" id="ARBA00004123"/>
    </source>
</evidence>
<evidence type="ECO:0000256" key="5">
    <source>
        <dbReference type="SAM" id="MobiDB-lite"/>
    </source>
</evidence>
<feature type="compositionally biased region" description="Polar residues" evidence="5">
    <location>
        <begin position="802"/>
        <end position="814"/>
    </location>
</feature>
<feature type="compositionally biased region" description="Low complexity" evidence="5">
    <location>
        <begin position="715"/>
        <end position="724"/>
    </location>
</feature>
<proteinExistence type="predicted"/>
<dbReference type="InterPro" id="IPR036361">
    <property type="entry name" value="SAP_dom_sf"/>
</dbReference>
<keyword evidence="2" id="KW-0488">Methylation</keyword>
<dbReference type="SUPFAM" id="SSF49899">
    <property type="entry name" value="Concanavalin A-like lectins/glucanases"/>
    <property type="match status" value="1"/>
</dbReference>
<keyword evidence="3" id="KW-0597">Phosphoprotein</keyword>
<comment type="subcellular location">
    <subcellularLocation>
        <location evidence="1">Nucleus</location>
    </subcellularLocation>
</comment>
<dbReference type="InterPro" id="IPR043136">
    <property type="entry name" value="B30.2/SPRY_sf"/>
</dbReference>
<evidence type="ECO:0000256" key="3">
    <source>
        <dbReference type="ARBA" id="ARBA00022553"/>
    </source>
</evidence>
<reference evidence="8" key="1">
    <citation type="journal article" date="2014" name="PLoS ONE">
        <title>Transcriptome-Based Identification of ABC Transporters in the Western Tarnished Plant Bug Lygus hesperus.</title>
        <authorList>
            <person name="Hull J.J."/>
            <person name="Chaney K."/>
            <person name="Geib S.M."/>
            <person name="Fabrick J.A."/>
            <person name="Brent C.S."/>
            <person name="Walsh D."/>
            <person name="Lavine L.C."/>
        </authorList>
    </citation>
    <scope>NUCLEOTIDE SEQUENCE</scope>
</reference>
<feature type="compositionally biased region" description="Basic and acidic residues" evidence="5">
    <location>
        <begin position="784"/>
        <end position="801"/>
    </location>
</feature>
<dbReference type="InterPro" id="IPR003877">
    <property type="entry name" value="SPRY_dom"/>
</dbReference>
<feature type="compositionally biased region" description="Basic and acidic residues" evidence="5">
    <location>
        <begin position="217"/>
        <end position="261"/>
    </location>
</feature>
<dbReference type="InterPro" id="IPR035778">
    <property type="entry name" value="SPRY_hnRNP_U"/>
</dbReference>
<accession>A0A0A9X6S3</accession>
<feature type="compositionally biased region" description="Basic and acidic residues" evidence="5">
    <location>
        <begin position="171"/>
        <end position="210"/>
    </location>
</feature>
<dbReference type="SMART" id="SM00449">
    <property type="entry name" value="SPRY"/>
    <property type="match status" value="1"/>
</dbReference>
<feature type="region of interest" description="Disordered" evidence="5">
    <location>
        <begin position="680"/>
        <end position="891"/>
    </location>
</feature>
<dbReference type="SMART" id="SM00513">
    <property type="entry name" value="SAP"/>
    <property type="match status" value="1"/>
</dbReference>
<dbReference type="SUPFAM" id="SSF68906">
    <property type="entry name" value="SAP domain"/>
    <property type="match status" value="1"/>
</dbReference>
<feature type="compositionally biased region" description="Gly residues" evidence="5">
    <location>
        <begin position="732"/>
        <end position="746"/>
    </location>
</feature>
<feature type="region of interest" description="Disordered" evidence="5">
    <location>
        <begin position="32"/>
        <end position="290"/>
    </location>
</feature>
<dbReference type="GO" id="GO:0003723">
    <property type="term" value="F:RNA binding"/>
    <property type="evidence" value="ECO:0007669"/>
    <property type="project" value="TreeGrafter"/>
</dbReference>
<evidence type="ECO:0000259" key="7">
    <source>
        <dbReference type="PROSITE" id="PS50800"/>
    </source>
</evidence>
<dbReference type="InterPro" id="IPR027417">
    <property type="entry name" value="P-loop_NTPase"/>
</dbReference>
<feature type="domain" description="B30.2/SPRY" evidence="6">
    <location>
        <begin position="261"/>
        <end position="468"/>
    </location>
</feature>
<keyword evidence="8" id="KW-0687">Ribonucleoprotein</keyword>
<feature type="compositionally biased region" description="Low complexity" evidence="5">
    <location>
        <begin position="144"/>
        <end position="170"/>
    </location>
</feature>
<evidence type="ECO:0000313" key="8">
    <source>
        <dbReference type="EMBL" id="JAG16427.1"/>
    </source>
</evidence>
<dbReference type="GO" id="GO:0005634">
    <property type="term" value="C:nucleus"/>
    <property type="evidence" value="ECO:0007669"/>
    <property type="project" value="UniProtKB-SubCell"/>
</dbReference>
<dbReference type="PANTHER" id="PTHR12381">
    <property type="entry name" value="HETEROGENEOUS NUCLEAR RIBONUCLEOPROTEIN U FAMILY MEMBER"/>
    <property type="match status" value="1"/>
</dbReference>
<dbReference type="Gene3D" id="3.40.50.300">
    <property type="entry name" value="P-loop containing nucleotide triphosphate hydrolases"/>
    <property type="match status" value="1"/>
</dbReference>
<dbReference type="CDD" id="cd12884">
    <property type="entry name" value="SPRY_hnRNP"/>
    <property type="match status" value="1"/>
</dbReference>
<feature type="compositionally biased region" description="Basic and acidic residues" evidence="5">
    <location>
        <begin position="279"/>
        <end position="290"/>
    </location>
</feature>
<dbReference type="InterPro" id="IPR001870">
    <property type="entry name" value="B30.2/SPRY"/>
</dbReference>
<sequence>MNPAKLKVVELRAELSARGLDTKGNKAVLVERLQEALDQEEGSEGGDKTAREGDDSSEEQTEAQGRTETSEQEHETESESEPTQQAPAKVKPPPERSPTPELQTPVEEEPVEEKSPTPEKKESTPQKTESSPQKREPTPQKQEPAPQVTTPQKTPPKASTPQKNPTPQKTPVKEDVQMDVDELPKDEEKEEAVADKKLEIEGEGDVKQEEPGDGDSEYSKQTEENGVKEGYEQDVKSEIKSEDDIKTESDAVKSEPSESRESRKRRRSTSPRPRGQRTANHDREPDIKDNDVTLSWYDSDLNLTIDDKTFLSASPMSDGGFGYVWAGVRGTHGYTSGSLCYQVKVTNFLDVSHLEDEPNPNVLRVGWSSFSTSLQLGEEPFSYGYGGTGKFSVDCKFSNYGKPFSLNDVITCYLEFTNDEAVLSFGVNDEYLGVAQRIPLESLEGKPLAPHILTKNAAFAVNFGQEEVPWTQVQDNYVFLNKFPIEEATPGPRRPEKRSDCEMIMMCGLPGCGKTVWATKYAAEHPEKNYNILGTNFLIDKMKVMGLPRKANYHGRWDVLIEKCTKCLQRLMDIGSHRRRNYILDQTNVYPAAQRRKMRNFEGFTRKAVVIVPTDEEFKSRVEKQAKEEKKDVPESAVLEMKANFTLPDKNLFDEVNYVELQEEEAQALVQKYAKEAADKGIFPKSGPQGGPPSKRFRGGDFHHPKNDYRRDRFSSGPPSSPFRRGSDRGGPRGGGGGWGGRGGNGPMDRWRDNRNQGYGRPPQGDRQGWRGPPSGPPGGNGRGPRDYDRGPPRGGYDRNSRSGPPQRQGSGYNNRDHPRDARGPPGGPKPGMGGKIVPTDSQPRPGDAGKHSAGGGPQSTPPAQWNNQYQNQGQAATTPNQAWGQQAQWNNANAQAWNNYQQQWKGYQQGYNQQGYSQGYNPQQYNNQWQQYYNQQYNQQGGGWGQNSDGTYNYPQSWQNWYAAQNAGQTNTAQPPPTAK</sequence>
<dbReference type="AlphaFoldDB" id="A0A0A9X6S3"/>
<dbReference type="InterPro" id="IPR013320">
    <property type="entry name" value="ConA-like_dom_sf"/>
</dbReference>
<feature type="domain" description="SAP" evidence="7">
    <location>
        <begin position="3"/>
        <end position="37"/>
    </location>
</feature>
<evidence type="ECO:0000256" key="4">
    <source>
        <dbReference type="ARBA" id="ARBA00023242"/>
    </source>
</evidence>
<evidence type="ECO:0000256" key="2">
    <source>
        <dbReference type="ARBA" id="ARBA00022481"/>
    </source>
</evidence>
<dbReference type="GO" id="GO:0000380">
    <property type="term" value="P:alternative mRNA splicing, via spliceosome"/>
    <property type="evidence" value="ECO:0007669"/>
    <property type="project" value="TreeGrafter"/>
</dbReference>
<dbReference type="Gene3D" id="2.60.120.920">
    <property type="match status" value="1"/>
</dbReference>
<reference evidence="8" key="2">
    <citation type="submission" date="2014-07" db="EMBL/GenBank/DDBJ databases">
        <authorList>
            <person name="Hull J."/>
        </authorList>
    </citation>
    <scope>NUCLEOTIDE SEQUENCE</scope>
</reference>
<keyword evidence="4" id="KW-0539">Nucleus</keyword>
<dbReference type="InterPro" id="IPR003034">
    <property type="entry name" value="SAP_dom"/>
</dbReference>
<dbReference type="PROSITE" id="PS50800">
    <property type="entry name" value="SAP"/>
    <property type="match status" value="1"/>
</dbReference>
<gene>
    <name evidence="8" type="primary">HNRNPUL1_4</name>
    <name evidence="8" type="ORF">CM83_48537</name>
</gene>
<dbReference type="PROSITE" id="PS50188">
    <property type="entry name" value="B302_SPRY"/>
    <property type="match status" value="1"/>
</dbReference>